<accession>A5DYW0</accession>
<feature type="transmembrane region" description="Helical" evidence="1">
    <location>
        <begin position="152"/>
        <end position="173"/>
    </location>
</feature>
<name>A5DYW0_LODEL</name>
<evidence type="ECO:0000256" key="1">
    <source>
        <dbReference type="SAM" id="Phobius"/>
    </source>
</evidence>
<gene>
    <name evidence="2" type="ORF">LELG_02547</name>
</gene>
<organism evidence="2 3">
    <name type="scientific">Lodderomyces elongisporus (strain ATCC 11503 / CBS 2605 / JCM 1781 / NBRC 1676 / NRRL YB-4239)</name>
    <name type="common">Yeast</name>
    <name type="synonym">Saccharomyces elongisporus</name>
    <dbReference type="NCBI Taxonomy" id="379508"/>
    <lineage>
        <taxon>Eukaryota</taxon>
        <taxon>Fungi</taxon>
        <taxon>Dikarya</taxon>
        <taxon>Ascomycota</taxon>
        <taxon>Saccharomycotina</taxon>
        <taxon>Pichiomycetes</taxon>
        <taxon>Debaryomycetaceae</taxon>
        <taxon>Candida/Lodderomyces clade</taxon>
        <taxon>Lodderomyces</taxon>
    </lineage>
</organism>
<evidence type="ECO:0000313" key="3">
    <source>
        <dbReference type="Proteomes" id="UP000001996"/>
    </source>
</evidence>
<keyword evidence="1" id="KW-0812">Transmembrane</keyword>
<protein>
    <submittedName>
        <fullName evidence="2">Uncharacterized protein</fullName>
    </submittedName>
</protein>
<evidence type="ECO:0000313" key="2">
    <source>
        <dbReference type="EMBL" id="EDK44368.1"/>
    </source>
</evidence>
<dbReference type="HOGENOM" id="CLU_1532866_0_0_1"/>
<keyword evidence="1" id="KW-0472">Membrane</keyword>
<reference evidence="2 3" key="1">
    <citation type="journal article" date="2009" name="Nature">
        <title>Evolution of pathogenicity and sexual reproduction in eight Candida genomes.</title>
        <authorList>
            <person name="Butler G."/>
            <person name="Rasmussen M.D."/>
            <person name="Lin M.F."/>
            <person name="Santos M.A."/>
            <person name="Sakthikumar S."/>
            <person name="Munro C.A."/>
            <person name="Rheinbay E."/>
            <person name="Grabherr M."/>
            <person name="Forche A."/>
            <person name="Reedy J.L."/>
            <person name="Agrafioti I."/>
            <person name="Arnaud M.B."/>
            <person name="Bates S."/>
            <person name="Brown A.J."/>
            <person name="Brunke S."/>
            <person name="Costanzo M.C."/>
            <person name="Fitzpatrick D.A."/>
            <person name="de Groot P.W."/>
            <person name="Harris D."/>
            <person name="Hoyer L.L."/>
            <person name="Hube B."/>
            <person name="Klis F.M."/>
            <person name="Kodira C."/>
            <person name="Lennard N."/>
            <person name="Logue M.E."/>
            <person name="Martin R."/>
            <person name="Neiman A.M."/>
            <person name="Nikolaou E."/>
            <person name="Quail M.A."/>
            <person name="Quinn J."/>
            <person name="Santos M.C."/>
            <person name="Schmitzberger F.F."/>
            <person name="Sherlock G."/>
            <person name="Shah P."/>
            <person name="Silverstein K.A."/>
            <person name="Skrzypek M.S."/>
            <person name="Soll D."/>
            <person name="Staggs R."/>
            <person name="Stansfield I."/>
            <person name="Stumpf M.P."/>
            <person name="Sudbery P.E."/>
            <person name="Srikantha T."/>
            <person name="Zeng Q."/>
            <person name="Berman J."/>
            <person name="Berriman M."/>
            <person name="Heitman J."/>
            <person name="Gow N.A."/>
            <person name="Lorenz M.C."/>
            <person name="Birren B.W."/>
            <person name="Kellis M."/>
            <person name="Cuomo C.A."/>
        </authorList>
    </citation>
    <scope>NUCLEOTIDE SEQUENCE [LARGE SCALE GENOMIC DNA]</scope>
    <source>
        <strain evidence="3">ATCC 11503 / BCRC 21390 / CBS 2605 / JCM 1781 / NBRC 1676 / NRRL YB-4239</strain>
    </source>
</reference>
<proteinExistence type="predicted"/>
<keyword evidence="3" id="KW-1185">Reference proteome</keyword>
<feature type="transmembrane region" description="Helical" evidence="1">
    <location>
        <begin position="98"/>
        <end position="115"/>
    </location>
</feature>
<dbReference type="EMBL" id="CH981526">
    <property type="protein sequence ID" value="EDK44368.1"/>
    <property type="molecule type" value="Genomic_DNA"/>
</dbReference>
<feature type="transmembrane region" description="Helical" evidence="1">
    <location>
        <begin position="12"/>
        <end position="36"/>
    </location>
</feature>
<sequence>MELAAFHFIQHFLSFGLLVFWFFGFLFWLKIFFLIFEFLAGVLASRFSQFPIVIVSLRFAIGALVLCKDALNPTLYSNALINHSCLPSSFSSSSSSSSFSFSFSFPFTLSLFFSYSTPSAVSMKHTIQCLKHCDSNARLGGEILFFYMFFDVMYFVFLFSFSHFPIFHFFFLYGI</sequence>
<dbReference type="Proteomes" id="UP000001996">
    <property type="component" value="Unassembled WGS sequence"/>
</dbReference>
<keyword evidence="1" id="KW-1133">Transmembrane helix</keyword>
<dbReference type="InParanoid" id="A5DYW0"/>
<dbReference type="AlphaFoldDB" id="A5DYW0"/>